<proteinExistence type="predicted"/>
<evidence type="ECO:0000313" key="3">
    <source>
        <dbReference type="Proteomes" id="UP000003323"/>
    </source>
</evidence>
<gene>
    <name evidence="2" type="ORF">HMPREF0168_1156</name>
</gene>
<feature type="compositionally biased region" description="Basic and acidic residues" evidence="1">
    <location>
        <begin position="63"/>
        <end position="117"/>
    </location>
</feature>
<feature type="region of interest" description="Disordered" evidence="1">
    <location>
        <begin position="12"/>
        <end position="117"/>
    </location>
</feature>
<evidence type="ECO:0008006" key="4">
    <source>
        <dbReference type="Google" id="ProtNLM"/>
    </source>
</evidence>
<sequence length="198" mass="22072">MRIVIRMAVHSPTSGVVKQNQHPRSIMADDTQNPGDGRQEATQHSPTPKDVNGSRAKTFTQEEVDHIVNERLSRERSGKSDYEALKSRAGDADELQSKLDKALQENEKLRSEAEKAEHEKELSAIRASVASRHGITDPSVLVGDDEKQIGEYAEKLMKMFADMRSRGTVAEQSARTGQARARRSSRDDFADAMRNTLL</sequence>
<evidence type="ECO:0000256" key="1">
    <source>
        <dbReference type="SAM" id="MobiDB-lite"/>
    </source>
</evidence>
<dbReference type="AlphaFoldDB" id="E0Q7P8"/>
<dbReference type="HOGENOM" id="CLU_1375871_0_0_11"/>
<accession>E0Q7P8</accession>
<feature type="region of interest" description="Disordered" evidence="1">
    <location>
        <begin position="166"/>
        <end position="198"/>
    </location>
</feature>
<feature type="compositionally biased region" description="Polar residues" evidence="1">
    <location>
        <begin position="30"/>
        <end position="46"/>
    </location>
</feature>
<name>E0Q7P8_9BIFI</name>
<comment type="caution">
    <text evidence="2">The sequence shown here is derived from an EMBL/GenBank/DDBJ whole genome shotgun (WGS) entry which is preliminary data.</text>
</comment>
<reference evidence="2 3" key="1">
    <citation type="submission" date="2010-08" db="EMBL/GenBank/DDBJ databases">
        <authorList>
            <person name="Muzny D."/>
            <person name="Qin X."/>
            <person name="Deng J."/>
            <person name="Jiang H."/>
            <person name="Liu Y."/>
            <person name="Qu J."/>
            <person name="Song X.-Z."/>
            <person name="Zhang L."/>
            <person name="Thornton R."/>
            <person name="Coyle M."/>
            <person name="Francisco L."/>
            <person name="Jackson L."/>
            <person name="Javaid M."/>
            <person name="Korchina V."/>
            <person name="Kovar C."/>
            <person name="Mata R."/>
            <person name="Mathew T."/>
            <person name="Ngo R."/>
            <person name="Nguyen L."/>
            <person name="Nguyen N."/>
            <person name="Okwuonu G."/>
            <person name="Ongeri F."/>
            <person name="Pham C."/>
            <person name="Simmons D."/>
            <person name="Wilczek-Boney K."/>
            <person name="Hale W."/>
            <person name="Jakkamsetti A."/>
            <person name="Pham P."/>
            <person name="Ruth R."/>
            <person name="San Lucas F."/>
            <person name="Warren J."/>
            <person name="Zhang J."/>
            <person name="Zhao Z."/>
            <person name="Zhou C."/>
            <person name="Zhu D."/>
            <person name="Lee S."/>
            <person name="Bess C."/>
            <person name="Blankenburg K."/>
            <person name="Forbes L."/>
            <person name="Fu Q."/>
            <person name="Gubbala S."/>
            <person name="Hirani K."/>
            <person name="Jayaseelan J.C."/>
            <person name="Lara F."/>
            <person name="Munidasa M."/>
            <person name="Palculict T."/>
            <person name="Patil S."/>
            <person name="Pu L.-L."/>
            <person name="Saada N."/>
            <person name="Tang L."/>
            <person name="Weissenberger G."/>
            <person name="Zhu Y."/>
            <person name="Hemphill L."/>
            <person name="Shang Y."/>
            <person name="Youmans B."/>
            <person name="Ayvaz T."/>
            <person name="Ross M."/>
            <person name="Santibanez J."/>
            <person name="Aqrawi P."/>
            <person name="Gross S."/>
            <person name="Joshi V."/>
            <person name="Fowler G."/>
            <person name="Nazareth L."/>
            <person name="Reid J."/>
            <person name="Worley K."/>
            <person name="Petrosino J."/>
            <person name="Highlander S."/>
            <person name="Gibbs R."/>
        </authorList>
    </citation>
    <scope>NUCLEOTIDE SEQUENCE [LARGE SCALE GENOMIC DNA]</scope>
    <source>
        <strain evidence="2 3">ATCC 27679</strain>
    </source>
</reference>
<protein>
    <recommendedName>
        <fullName evidence="4">Scaffolding protein</fullName>
    </recommendedName>
</protein>
<organism evidence="2 3">
    <name type="scientific">Bifidobacterium dentium ATCC 27679</name>
    <dbReference type="NCBI Taxonomy" id="871562"/>
    <lineage>
        <taxon>Bacteria</taxon>
        <taxon>Bacillati</taxon>
        <taxon>Actinomycetota</taxon>
        <taxon>Actinomycetes</taxon>
        <taxon>Bifidobacteriales</taxon>
        <taxon>Bifidobacteriaceae</taxon>
        <taxon>Bifidobacterium</taxon>
    </lineage>
</organism>
<evidence type="ECO:0000313" key="2">
    <source>
        <dbReference type="EMBL" id="EFM41763.1"/>
    </source>
</evidence>
<feature type="compositionally biased region" description="Polar residues" evidence="1">
    <location>
        <begin position="12"/>
        <end position="23"/>
    </location>
</feature>
<dbReference type="EMBL" id="AEEQ01000009">
    <property type="protein sequence ID" value="EFM41763.1"/>
    <property type="molecule type" value="Genomic_DNA"/>
</dbReference>
<dbReference type="Proteomes" id="UP000003323">
    <property type="component" value="Unassembled WGS sequence"/>
</dbReference>